<protein>
    <submittedName>
        <fullName evidence="1">Uncharacterized protein</fullName>
    </submittedName>
</protein>
<gene>
    <name evidence="1" type="ORF">M9H77_07306</name>
</gene>
<organism evidence="1 2">
    <name type="scientific">Catharanthus roseus</name>
    <name type="common">Madagascar periwinkle</name>
    <name type="synonym">Vinca rosea</name>
    <dbReference type="NCBI Taxonomy" id="4058"/>
    <lineage>
        <taxon>Eukaryota</taxon>
        <taxon>Viridiplantae</taxon>
        <taxon>Streptophyta</taxon>
        <taxon>Embryophyta</taxon>
        <taxon>Tracheophyta</taxon>
        <taxon>Spermatophyta</taxon>
        <taxon>Magnoliopsida</taxon>
        <taxon>eudicotyledons</taxon>
        <taxon>Gunneridae</taxon>
        <taxon>Pentapetalae</taxon>
        <taxon>asterids</taxon>
        <taxon>lamiids</taxon>
        <taxon>Gentianales</taxon>
        <taxon>Apocynaceae</taxon>
        <taxon>Rauvolfioideae</taxon>
        <taxon>Vinceae</taxon>
        <taxon>Catharanthinae</taxon>
        <taxon>Catharanthus</taxon>
    </lineage>
</organism>
<evidence type="ECO:0000313" key="1">
    <source>
        <dbReference type="EMBL" id="KAI5676356.1"/>
    </source>
</evidence>
<proteinExistence type="predicted"/>
<dbReference type="Proteomes" id="UP001060085">
    <property type="component" value="Linkage Group LG02"/>
</dbReference>
<comment type="caution">
    <text evidence="1">The sequence shown here is derived from an EMBL/GenBank/DDBJ whole genome shotgun (WGS) entry which is preliminary data.</text>
</comment>
<accession>A0ACC0BUN4</accession>
<evidence type="ECO:0000313" key="2">
    <source>
        <dbReference type="Proteomes" id="UP001060085"/>
    </source>
</evidence>
<dbReference type="EMBL" id="CM044702">
    <property type="protein sequence ID" value="KAI5676356.1"/>
    <property type="molecule type" value="Genomic_DNA"/>
</dbReference>
<reference evidence="2" key="1">
    <citation type="journal article" date="2023" name="Nat. Plants">
        <title>Single-cell RNA sequencing provides a high-resolution roadmap for understanding the multicellular compartmentation of specialized metabolism.</title>
        <authorList>
            <person name="Sun S."/>
            <person name="Shen X."/>
            <person name="Li Y."/>
            <person name="Li Y."/>
            <person name="Wang S."/>
            <person name="Li R."/>
            <person name="Zhang H."/>
            <person name="Shen G."/>
            <person name="Guo B."/>
            <person name="Wei J."/>
            <person name="Xu J."/>
            <person name="St-Pierre B."/>
            <person name="Chen S."/>
            <person name="Sun C."/>
        </authorList>
    </citation>
    <scope>NUCLEOTIDE SEQUENCE [LARGE SCALE GENOMIC DNA]</scope>
</reference>
<keyword evidence="2" id="KW-1185">Reference proteome</keyword>
<name>A0ACC0BUN4_CATRO</name>
<sequence>MGIFRIEELVYQDLVRKFYFSRENMSQEGFTVTLNRKKFKIDLECLSQALAITNEGARTVEKKDIKSAKGYEEAKFKREAVVNLDSVNNSESKKGVLRLVPKKIMKINVKKSIKDPRAVRLIQKLFRKWKLRSIRLILPRRTNSTLKRIARKPKSSARKKKVPSPDISGTQFEDDANTGDDVVPISPPFKDLEPTT</sequence>